<sequence length="2185" mass="254089">MDDNNGIGVGSFPCYLKNSQKQLILYSHAPRGYIYSRVDQKRNYSLNEMSTTIDCISLNQKDSDSDFNSEELENEENEQSSIRKDGDSDSVLMEKVIFPVIRDQMATEKSDAFKQIQELPILKSNSSENPNIDVNLIIMKQIVSRSFQSANSSTVIPNFFKQLLFSEDQTHILMFIIEYITRNSQIPISVNDEFSDKNEGLKFVRQPYYSFAPPLKISKSSCFAVANLYIYMSSEFGLQKISTINPGHIVCINKDFTDIDTLCAITCGLVVSRRSTTNFILISYDNLQPLTEINQSISGKIYGYMNKLFVVGDEDDETEILTFQENNKYTSTKSPTSTVMHLIKPPSSESIITSYAFLDLDPKKIHLDDISDFITLCDPFTMQLSIITKSYIYLPLPDLNLNKFNPEFHESPNETDFIHKVLHFFVSELLSSPGNKPANFYQLLIELLSKIYNIQKYEKCVVYIAALLSSIPSNHAKLLSQIDAASFKKIEEISPFSAAIIASKSQELLLSVANKNTFIKAVSLAEDLWTKNKLDLIQQIIEKKFDIMLEASKFRNDDDTILMIVFMKMCNTDGFKFDPILPLLKTEPTIPYNYIEFVSATVGNFINSDFDPRVFDLILTNLKYTEVFESSLFTYVNKTMKDYFNPSFKDVGIIDQTNYLSYCNGTFKLDNSDEFYCDTQIKNYYRVHNHQRKYFGQLLRIFQDNSDGSEPLTVSQNITIDTLGDYACFHMLKDIIFDKLFYKAIKKESEDIFKYLLQNNYYNQYFFDFLAQLYPQMEIPKEIHIKQENFSSYESSLYSFDLINFVLPKLTIDDQQAFLNTIIHADYSTHTILQFQSFLSHFRSKIGKFNYSDQFANDLINEYLNLQFQPSNQIGSLAQLILATLTRFHWNLPNKDELISNITMKTLDFDIPPLIISLRTIIEDTNAKWALGGKIQQAIQTLCIAYNAETHQQQNKSVFDWSHRYAHQIARILYLLTYQNFDEVLDNKSINTFSKLLVLSTVSMPAIVGDKFEINGKEVKLIAISPTFLSFDYKGAVFSIPSMNFMTGESLLPKKKEIPKIPKKFSQHFQKFQIEPEICINLYFDLLNAVDFQIPELQEKLENYIKEGRMPSIYEPPLDPYILITEELDNYIDITHQISNEEGLKYKMISCPLNNLATKGEVDVGIYYRSNLIFIEYIKQETRFLVTRHEIVATNAKGEILNYYPFENPDGKVYFVLAGAKSDYIHHIFLRVDTFAETLQPPDDYEYNTNTDIKVEKYFRPFISYQGIKFLPYIDLTHEKCQITVTYPLNQEQELKDEEMENSIEIGLAPNFSFDVTILKEKVKKSDTNNKIILRFYKRTNDTLLIITSPHEQTTKYQIPKIQEVVLGLFDHSLETKLEFDLKYEYFDEKEDVENEIGNECKVTFSESFYEFDLDASYMSDRFVYRQKCDFKYGYEYPCFVNPVDTPTALQFTSGTATGQTVTITNTDSMTVSTFDARLNSIHSYLDDKYFFGLFNDTFLNSMYKELAFCRPEYHRVYFDSTKSESMSRAIMEISMNHYNSLLNKSILQRKKYDRELPDFTSPTYFVQQMIEIICINVRNDMFISKTDYSFSEHLTKSFMSKDICKSIIDFSVHTLRVNVAEELSKCNSIVLPNIYEDITREIDGLFILPSDVVSKATISDYTTELHFLQPNFLFTNRSSFYINRKRKVFGFGKLLPFSFSSDDRDGFGKKLRASICFINHLCEVQPEMTIREVIVPILELYERIPFSSNLVHWILRTFERVTPDILLVYEPFTSNIDRYNSEIKTCLYIILLRLGCYDARFSTFSEQILKSNRDTALTVLCNCLLNPFIYFKYGITKLPDKFILEMSGFVRAVQNNKPPDESGEEEEDIEVEIEGENYFCFDDFTENEGKLYIHDPRNNFYYKGDNDPAKLSEAKQIVLDHFNCVKFDEKVATAAYHFVFLYCNFIPFFELSWFISPRLYIFNRLLYFEYNPRVCSPCLELSYINFYNSTQGTFNINEVTELGRYVQDNEFKDPEIKGEITDLAKDSFIAYGFYRYSSLKDYISSDNFHSIGGDQVIDNFVDIGINMTIPDKLRETVSHIFISNCIFSIPDKEGKVTDLMLIARKFKTKKPNFIYDNIESDSIFDQKIHQNDDSDSFEEEDYEEDEEDDDEEDEDDGNQDPEDEDNHDSHSEEEDTSDEEENWE</sequence>
<organism evidence="2 3">
    <name type="scientific">Trichomonas vaginalis (strain ATCC PRA-98 / G3)</name>
    <dbReference type="NCBI Taxonomy" id="412133"/>
    <lineage>
        <taxon>Eukaryota</taxon>
        <taxon>Metamonada</taxon>
        <taxon>Parabasalia</taxon>
        <taxon>Trichomonadida</taxon>
        <taxon>Trichomonadidae</taxon>
        <taxon>Trichomonas</taxon>
    </lineage>
</organism>
<accession>A2G0P7</accession>
<reference evidence="2" key="2">
    <citation type="journal article" date="2007" name="Science">
        <title>Draft genome sequence of the sexually transmitted pathogen Trichomonas vaginalis.</title>
        <authorList>
            <person name="Carlton J.M."/>
            <person name="Hirt R.P."/>
            <person name="Silva J.C."/>
            <person name="Delcher A.L."/>
            <person name="Schatz M."/>
            <person name="Zhao Q."/>
            <person name="Wortman J.R."/>
            <person name="Bidwell S.L."/>
            <person name="Alsmark U.C.M."/>
            <person name="Besteiro S."/>
            <person name="Sicheritz-Ponten T."/>
            <person name="Noel C.J."/>
            <person name="Dacks J.B."/>
            <person name="Foster P.G."/>
            <person name="Simillion C."/>
            <person name="Van de Peer Y."/>
            <person name="Miranda-Saavedra D."/>
            <person name="Barton G.J."/>
            <person name="Westrop G.D."/>
            <person name="Mueller S."/>
            <person name="Dessi D."/>
            <person name="Fiori P.L."/>
            <person name="Ren Q."/>
            <person name="Paulsen I."/>
            <person name="Zhang H."/>
            <person name="Bastida-Corcuera F.D."/>
            <person name="Simoes-Barbosa A."/>
            <person name="Brown M.T."/>
            <person name="Hayes R.D."/>
            <person name="Mukherjee M."/>
            <person name="Okumura C.Y."/>
            <person name="Schneider R."/>
            <person name="Smith A.J."/>
            <person name="Vanacova S."/>
            <person name="Villalvazo M."/>
            <person name="Haas B.J."/>
            <person name="Pertea M."/>
            <person name="Feldblyum T.V."/>
            <person name="Utterback T.R."/>
            <person name="Shu C.L."/>
            <person name="Osoegawa K."/>
            <person name="de Jong P.J."/>
            <person name="Hrdy I."/>
            <person name="Horvathova L."/>
            <person name="Zubacova Z."/>
            <person name="Dolezal P."/>
            <person name="Malik S.B."/>
            <person name="Logsdon J.M. Jr."/>
            <person name="Henze K."/>
            <person name="Gupta A."/>
            <person name="Wang C.C."/>
            <person name="Dunne R.L."/>
            <person name="Upcroft J.A."/>
            <person name="Upcroft P."/>
            <person name="White O."/>
            <person name="Salzberg S.L."/>
            <person name="Tang P."/>
            <person name="Chiu C.-H."/>
            <person name="Lee Y.-S."/>
            <person name="Embley T.M."/>
            <person name="Coombs G.H."/>
            <person name="Mottram J.C."/>
            <person name="Tachezy J."/>
            <person name="Fraser-Liggett C.M."/>
            <person name="Johnson P.J."/>
        </authorList>
    </citation>
    <scope>NUCLEOTIDE SEQUENCE [LARGE SCALE GENOMIC DNA]</scope>
    <source>
        <strain evidence="2">G3</strain>
    </source>
</reference>
<dbReference type="Proteomes" id="UP000001542">
    <property type="component" value="Unassembled WGS sequence"/>
</dbReference>
<dbReference type="VEuPathDB" id="TrichDB:TVAGG3_0879650"/>
<evidence type="ECO:0000313" key="2">
    <source>
        <dbReference type="EMBL" id="EAX89272.1"/>
    </source>
</evidence>
<gene>
    <name evidence="2" type="ORF">TVAG_257150</name>
</gene>
<keyword evidence="3" id="KW-1185">Reference proteome</keyword>
<dbReference type="VEuPathDB" id="TrichDB:TVAG_257150"/>
<dbReference type="PANTHER" id="PTHR31802:SF43">
    <property type="entry name" value="RRP12-LIKE PROTEIN"/>
    <property type="match status" value="1"/>
</dbReference>
<dbReference type="RefSeq" id="XP_001302202.1">
    <property type="nucleotide sequence ID" value="XM_001302201.1"/>
</dbReference>
<evidence type="ECO:0000256" key="1">
    <source>
        <dbReference type="SAM" id="MobiDB-lite"/>
    </source>
</evidence>
<name>A2G0P7_TRIV3</name>
<dbReference type="PANTHER" id="PTHR31802">
    <property type="entry name" value="32 KDA HEAT SHOCK PROTEIN-RELATED"/>
    <property type="match status" value="1"/>
</dbReference>
<protein>
    <recommendedName>
        <fullName evidence="4">HECT domain-containing protein</fullName>
    </recommendedName>
</protein>
<feature type="compositionally biased region" description="Acidic residues" evidence="1">
    <location>
        <begin position="2134"/>
        <end position="2185"/>
    </location>
</feature>
<reference evidence="2" key="1">
    <citation type="submission" date="2006-10" db="EMBL/GenBank/DDBJ databases">
        <authorList>
            <person name="Amadeo P."/>
            <person name="Zhao Q."/>
            <person name="Wortman J."/>
            <person name="Fraser-Liggett C."/>
            <person name="Carlton J."/>
        </authorList>
    </citation>
    <scope>NUCLEOTIDE SEQUENCE</scope>
    <source>
        <strain evidence="2">G3</strain>
    </source>
</reference>
<feature type="compositionally biased region" description="Acidic residues" evidence="1">
    <location>
        <begin position="65"/>
        <end position="78"/>
    </location>
</feature>
<dbReference type="EMBL" id="DS114216">
    <property type="protein sequence ID" value="EAX89272.1"/>
    <property type="molecule type" value="Genomic_DNA"/>
</dbReference>
<dbReference type="InParanoid" id="A2G0P7"/>
<feature type="region of interest" description="Disordered" evidence="1">
    <location>
        <begin position="64"/>
        <end position="85"/>
    </location>
</feature>
<dbReference type="KEGG" id="tva:4746940"/>
<evidence type="ECO:0000313" key="3">
    <source>
        <dbReference type="Proteomes" id="UP000001542"/>
    </source>
</evidence>
<evidence type="ECO:0008006" key="4">
    <source>
        <dbReference type="Google" id="ProtNLM"/>
    </source>
</evidence>
<proteinExistence type="predicted"/>
<feature type="region of interest" description="Disordered" evidence="1">
    <location>
        <begin position="2126"/>
        <end position="2185"/>
    </location>
</feature>
<dbReference type="SMR" id="A2G0P7"/>